<dbReference type="CDD" id="cd03444">
    <property type="entry name" value="Thioesterase_II_repeat1"/>
    <property type="match status" value="1"/>
</dbReference>
<protein>
    <recommendedName>
        <fullName evidence="1">Acyl-CoA thioesterase-like C-terminal domain-containing protein</fullName>
    </recommendedName>
</protein>
<proteinExistence type="predicted"/>
<dbReference type="Pfam" id="PF20789">
    <property type="entry name" value="4HBT_3C"/>
    <property type="match status" value="1"/>
</dbReference>
<dbReference type="InterPro" id="IPR049450">
    <property type="entry name" value="ACOT8-like_C"/>
</dbReference>
<evidence type="ECO:0000313" key="2">
    <source>
        <dbReference type="EMBL" id="KAH0782746.1"/>
    </source>
</evidence>
<sequence>MSSAISATVLQAASPYAFVEIQLQLLSLEDLREMRKTILGFPVNFDRTYRNKVATAKFVPWPIEIRFCEPNNATSHTKSPPSLRYWFRAKGKLSDDQALHRIWFHGPLRADDWILFVMHSPTAYNARGFVTGQMLIRKGEIVVSLTQEALLRPARKLPAFQPKL</sequence>
<dbReference type="EMBL" id="JAIVGD010000001">
    <property type="protein sequence ID" value="KAH0782746.1"/>
    <property type="molecule type" value="Genomic_DNA"/>
</dbReference>
<keyword evidence="3" id="KW-1185">Reference proteome</keyword>
<feature type="domain" description="Acyl-CoA thioesterase-like C-terminal" evidence="1">
    <location>
        <begin position="100"/>
        <end position="150"/>
    </location>
</feature>
<evidence type="ECO:0000313" key="3">
    <source>
        <dbReference type="Proteomes" id="UP000826656"/>
    </source>
</evidence>
<dbReference type="PANTHER" id="PTHR11066:SF61">
    <property type="entry name" value="CYCLIC NUCLEOTIDE-BINDING DOMAIN-CONTAINING PROTEIN"/>
    <property type="match status" value="1"/>
</dbReference>
<dbReference type="SUPFAM" id="SSF54637">
    <property type="entry name" value="Thioesterase/thiol ester dehydrase-isomerase"/>
    <property type="match status" value="1"/>
</dbReference>
<name>A0ABQ7WR66_SOLTU</name>
<dbReference type="Gene3D" id="3.10.129.10">
    <property type="entry name" value="Hotdog Thioesterase"/>
    <property type="match status" value="2"/>
</dbReference>
<dbReference type="InterPro" id="IPR029069">
    <property type="entry name" value="HotDog_dom_sf"/>
</dbReference>
<reference evidence="2 3" key="1">
    <citation type="journal article" date="2021" name="bioRxiv">
        <title>Chromosome-scale and haplotype-resolved genome assembly of a tetraploid potato cultivar.</title>
        <authorList>
            <person name="Sun H."/>
            <person name="Jiao W.-B."/>
            <person name="Krause K."/>
            <person name="Campoy J.A."/>
            <person name="Goel M."/>
            <person name="Folz-Donahue K."/>
            <person name="Kukat C."/>
            <person name="Huettel B."/>
            <person name="Schneeberger K."/>
        </authorList>
    </citation>
    <scope>NUCLEOTIDE SEQUENCE [LARGE SCALE GENOMIC DNA]</scope>
    <source>
        <strain evidence="2">SolTubOtavaFocal</strain>
        <tissue evidence="2">Leaves</tissue>
    </source>
</reference>
<accession>A0ABQ7WR66</accession>
<dbReference type="PANTHER" id="PTHR11066">
    <property type="entry name" value="ACYL-COA THIOESTERASE"/>
    <property type="match status" value="1"/>
</dbReference>
<comment type="caution">
    <text evidence="2">The sequence shown here is derived from an EMBL/GenBank/DDBJ whole genome shotgun (WGS) entry which is preliminary data.</text>
</comment>
<dbReference type="InterPro" id="IPR003703">
    <property type="entry name" value="Acyl_CoA_thio"/>
</dbReference>
<organism evidence="2 3">
    <name type="scientific">Solanum tuberosum</name>
    <name type="common">Potato</name>
    <dbReference type="NCBI Taxonomy" id="4113"/>
    <lineage>
        <taxon>Eukaryota</taxon>
        <taxon>Viridiplantae</taxon>
        <taxon>Streptophyta</taxon>
        <taxon>Embryophyta</taxon>
        <taxon>Tracheophyta</taxon>
        <taxon>Spermatophyta</taxon>
        <taxon>Magnoliopsida</taxon>
        <taxon>eudicotyledons</taxon>
        <taxon>Gunneridae</taxon>
        <taxon>Pentapetalae</taxon>
        <taxon>asterids</taxon>
        <taxon>lamiids</taxon>
        <taxon>Solanales</taxon>
        <taxon>Solanaceae</taxon>
        <taxon>Solanoideae</taxon>
        <taxon>Solaneae</taxon>
        <taxon>Solanum</taxon>
    </lineage>
</organism>
<evidence type="ECO:0000259" key="1">
    <source>
        <dbReference type="Pfam" id="PF20789"/>
    </source>
</evidence>
<gene>
    <name evidence="2" type="ORF">KY290_002344</name>
</gene>
<dbReference type="Proteomes" id="UP000826656">
    <property type="component" value="Unassembled WGS sequence"/>
</dbReference>